<evidence type="ECO:0000313" key="1">
    <source>
        <dbReference type="EMBL" id="SVB52814.1"/>
    </source>
</evidence>
<dbReference type="AlphaFoldDB" id="A0A382ERM4"/>
<name>A0A382ERM4_9ZZZZ</name>
<sequence>MTTINSNGLLHSECIQPDNEAKSQIPARGEELLTLQFIYFMNIYLF</sequence>
<dbReference type="EMBL" id="UINC01045718">
    <property type="protein sequence ID" value="SVB52814.1"/>
    <property type="molecule type" value="Genomic_DNA"/>
</dbReference>
<organism evidence="1">
    <name type="scientific">marine metagenome</name>
    <dbReference type="NCBI Taxonomy" id="408172"/>
    <lineage>
        <taxon>unclassified sequences</taxon>
        <taxon>metagenomes</taxon>
        <taxon>ecological metagenomes</taxon>
    </lineage>
</organism>
<proteinExistence type="predicted"/>
<gene>
    <name evidence="1" type="ORF">METZ01_LOCUS205668</name>
</gene>
<reference evidence="1" key="1">
    <citation type="submission" date="2018-05" db="EMBL/GenBank/DDBJ databases">
        <authorList>
            <person name="Lanie J.A."/>
            <person name="Ng W.-L."/>
            <person name="Kazmierczak K.M."/>
            <person name="Andrzejewski T.M."/>
            <person name="Davidsen T.M."/>
            <person name="Wayne K.J."/>
            <person name="Tettelin H."/>
            <person name="Glass J.I."/>
            <person name="Rusch D."/>
            <person name="Podicherti R."/>
            <person name="Tsui H.-C.T."/>
            <person name="Winkler M.E."/>
        </authorList>
    </citation>
    <scope>NUCLEOTIDE SEQUENCE</scope>
</reference>
<protein>
    <submittedName>
        <fullName evidence="1">Uncharacterized protein</fullName>
    </submittedName>
</protein>
<accession>A0A382ERM4</accession>